<name>A0A0D2A8I3_9EURO</name>
<keyword evidence="2" id="KW-0949">S-adenosyl-L-methionine</keyword>
<dbReference type="GeneID" id="27363218"/>
<dbReference type="EMBL" id="KN847351">
    <property type="protein sequence ID" value="KIW36631.1"/>
    <property type="molecule type" value="Genomic_DNA"/>
</dbReference>
<dbReference type="Pfam" id="PF13847">
    <property type="entry name" value="Methyltransf_31"/>
    <property type="match status" value="1"/>
</dbReference>
<comment type="catalytic activity">
    <reaction evidence="8">
        <text>arsenic triglutathione + 3 [thioredoxin]-dithiol + 3 S-adenosyl-L-methionine = trimethylarsine + 3 [thioredoxin]-disulfide + 3 glutathione + 3 S-adenosyl-L-homocysteine + 3 H(+)</text>
        <dbReference type="Rhea" id="RHEA:69432"/>
        <dbReference type="Rhea" id="RHEA-COMP:10698"/>
        <dbReference type="Rhea" id="RHEA-COMP:10700"/>
        <dbReference type="ChEBI" id="CHEBI:15378"/>
        <dbReference type="ChEBI" id="CHEBI:27130"/>
        <dbReference type="ChEBI" id="CHEBI:29950"/>
        <dbReference type="ChEBI" id="CHEBI:50058"/>
        <dbReference type="ChEBI" id="CHEBI:57856"/>
        <dbReference type="ChEBI" id="CHEBI:57925"/>
        <dbReference type="ChEBI" id="CHEBI:59789"/>
        <dbReference type="ChEBI" id="CHEBI:183640"/>
        <dbReference type="EC" id="2.1.1.137"/>
    </reaction>
</comment>
<evidence type="ECO:0000256" key="8">
    <source>
        <dbReference type="ARBA" id="ARBA00048428"/>
    </source>
</evidence>
<dbReference type="InterPro" id="IPR029063">
    <property type="entry name" value="SAM-dependent_MTases_sf"/>
</dbReference>
<feature type="domain" description="Methyltransferase" evidence="9">
    <location>
        <begin position="111"/>
        <end position="256"/>
    </location>
</feature>
<dbReference type="SUPFAM" id="SSF53335">
    <property type="entry name" value="S-adenosyl-L-methionine-dependent methyltransferases"/>
    <property type="match status" value="1"/>
</dbReference>
<dbReference type="OrthoDB" id="10017101at2759"/>
<protein>
    <recommendedName>
        <fullName evidence="5">Arsenite methyltransferase</fullName>
        <ecNumber evidence="4">2.1.1.137</ecNumber>
    </recommendedName>
</protein>
<dbReference type="CDD" id="cd02440">
    <property type="entry name" value="AdoMet_MTases"/>
    <property type="match status" value="1"/>
</dbReference>
<gene>
    <name evidence="10" type="ORF">PV06_11144</name>
</gene>
<comment type="catalytic activity">
    <reaction evidence="7">
        <text>arsenic triglutathione + 2 [thioredoxin]-dithiol + 2 S-adenosyl-L-methionine + H2O = dimethylarsinous acid + 2 [thioredoxin]-disulfide + 3 glutathione + 2 S-adenosyl-L-homocysteine + 2 H(+)</text>
        <dbReference type="Rhea" id="RHEA:69464"/>
        <dbReference type="Rhea" id="RHEA-COMP:10698"/>
        <dbReference type="Rhea" id="RHEA-COMP:10700"/>
        <dbReference type="ChEBI" id="CHEBI:15377"/>
        <dbReference type="ChEBI" id="CHEBI:15378"/>
        <dbReference type="ChEBI" id="CHEBI:23808"/>
        <dbReference type="ChEBI" id="CHEBI:29950"/>
        <dbReference type="ChEBI" id="CHEBI:50058"/>
        <dbReference type="ChEBI" id="CHEBI:57856"/>
        <dbReference type="ChEBI" id="CHEBI:57925"/>
        <dbReference type="ChEBI" id="CHEBI:59789"/>
        <dbReference type="ChEBI" id="CHEBI:183640"/>
        <dbReference type="EC" id="2.1.1.137"/>
    </reaction>
</comment>
<dbReference type="PANTHER" id="PTHR43675">
    <property type="entry name" value="ARSENITE METHYLTRANSFERASE"/>
    <property type="match status" value="1"/>
</dbReference>
<dbReference type="InterPro" id="IPR026669">
    <property type="entry name" value="Arsenite_MeTrfase-like"/>
</dbReference>
<evidence type="ECO:0000256" key="4">
    <source>
        <dbReference type="ARBA" id="ARBA00034521"/>
    </source>
</evidence>
<evidence type="ECO:0000259" key="9">
    <source>
        <dbReference type="Pfam" id="PF13847"/>
    </source>
</evidence>
<evidence type="ECO:0000256" key="6">
    <source>
        <dbReference type="ARBA" id="ARBA00047941"/>
    </source>
</evidence>
<organism evidence="10 11">
    <name type="scientific">Exophiala oligosperma</name>
    <dbReference type="NCBI Taxonomy" id="215243"/>
    <lineage>
        <taxon>Eukaryota</taxon>
        <taxon>Fungi</taxon>
        <taxon>Dikarya</taxon>
        <taxon>Ascomycota</taxon>
        <taxon>Pezizomycotina</taxon>
        <taxon>Eurotiomycetes</taxon>
        <taxon>Chaetothyriomycetidae</taxon>
        <taxon>Chaetothyriales</taxon>
        <taxon>Herpotrichiellaceae</taxon>
        <taxon>Exophiala</taxon>
    </lineage>
</organism>
<evidence type="ECO:0000256" key="7">
    <source>
        <dbReference type="ARBA" id="ARBA00047943"/>
    </source>
</evidence>
<proteinExistence type="inferred from homology"/>
<dbReference type="InterPro" id="IPR025714">
    <property type="entry name" value="Methyltranfer_dom"/>
</dbReference>
<accession>A0A0D2A8I3</accession>
<comment type="catalytic activity">
    <reaction evidence="6">
        <text>arsenic triglutathione + [thioredoxin]-dithiol + S-adenosyl-L-methionine + 2 H2O = methylarsonous acid + [thioredoxin]-disulfide + 3 glutathione + S-adenosyl-L-homocysteine + H(+)</text>
        <dbReference type="Rhea" id="RHEA:69460"/>
        <dbReference type="Rhea" id="RHEA-COMP:10698"/>
        <dbReference type="Rhea" id="RHEA-COMP:10700"/>
        <dbReference type="ChEBI" id="CHEBI:15377"/>
        <dbReference type="ChEBI" id="CHEBI:15378"/>
        <dbReference type="ChEBI" id="CHEBI:17826"/>
        <dbReference type="ChEBI" id="CHEBI:29950"/>
        <dbReference type="ChEBI" id="CHEBI:50058"/>
        <dbReference type="ChEBI" id="CHEBI:57856"/>
        <dbReference type="ChEBI" id="CHEBI:57925"/>
        <dbReference type="ChEBI" id="CHEBI:59789"/>
        <dbReference type="ChEBI" id="CHEBI:183640"/>
        <dbReference type="EC" id="2.1.1.137"/>
    </reaction>
</comment>
<evidence type="ECO:0000313" key="11">
    <source>
        <dbReference type="Proteomes" id="UP000053342"/>
    </source>
</evidence>
<evidence type="ECO:0000256" key="3">
    <source>
        <dbReference type="ARBA" id="ARBA00034487"/>
    </source>
</evidence>
<reference evidence="10 11" key="1">
    <citation type="submission" date="2015-01" db="EMBL/GenBank/DDBJ databases">
        <title>The Genome Sequence of Exophiala oligosperma CBS72588.</title>
        <authorList>
            <consortium name="The Broad Institute Genomics Platform"/>
            <person name="Cuomo C."/>
            <person name="de Hoog S."/>
            <person name="Gorbushina A."/>
            <person name="Stielow B."/>
            <person name="Teixiera M."/>
            <person name="Abouelleil A."/>
            <person name="Chapman S.B."/>
            <person name="Priest M."/>
            <person name="Young S.K."/>
            <person name="Wortman J."/>
            <person name="Nusbaum C."/>
            <person name="Birren B."/>
        </authorList>
    </citation>
    <scope>NUCLEOTIDE SEQUENCE [LARGE SCALE GENOMIC DNA]</scope>
    <source>
        <strain evidence="10 11">CBS 72588</strain>
    </source>
</reference>
<dbReference type="AlphaFoldDB" id="A0A0D2A8I3"/>
<evidence type="ECO:0000256" key="1">
    <source>
        <dbReference type="ARBA" id="ARBA00022679"/>
    </source>
</evidence>
<dbReference type="GO" id="GO:0030791">
    <property type="term" value="F:arsenite methyltransferase activity"/>
    <property type="evidence" value="ECO:0007669"/>
    <property type="project" value="UniProtKB-EC"/>
</dbReference>
<sequence>MSRDIKLLFTLNTFTILLPPSSLFQIPVLLRLRIQSLAVLASVAEIPMDESQIYEKVQEAYSAAVKCNNSEYGRKVAAAFGYSEQELAGTPDRANLGLSCGNPLALAKLREGEIVVDLGSGAGFDVFLAAQKVGPRGKAIGVDMNKDMLERAERNKGRAQSDNVSFVESRITTVALPDAIADCIISNCVVNLVPEGQKQLVFNEMFRLLKTGGRVAISDILTRKELSQELKRDMALYVGCIAGASQVKQYEQYLQTVGFHEILIVDAHHDLNVYKMKGAETSSHCCGTDAKNPCCEKSSSCCDNKTLEQGDAFESSRNSFADLDFNEWAGSFKIYAVKA</sequence>
<dbReference type="Proteomes" id="UP000053342">
    <property type="component" value="Unassembled WGS sequence"/>
</dbReference>
<dbReference type="EC" id="2.1.1.137" evidence="4"/>
<keyword evidence="11" id="KW-1185">Reference proteome</keyword>
<dbReference type="Gene3D" id="3.40.50.150">
    <property type="entry name" value="Vaccinia Virus protein VP39"/>
    <property type="match status" value="1"/>
</dbReference>
<dbReference type="STRING" id="215243.A0A0D2A8I3"/>
<evidence type="ECO:0000256" key="2">
    <source>
        <dbReference type="ARBA" id="ARBA00022691"/>
    </source>
</evidence>
<dbReference type="VEuPathDB" id="FungiDB:PV06_11144"/>
<evidence type="ECO:0000256" key="5">
    <source>
        <dbReference type="ARBA" id="ARBA00034545"/>
    </source>
</evidence>
<dbReference type="RefSeq" id="XP_016256847.1">
    <property type="nucleotide sequence ID" value="XM_016412771.1"/>
</dbReference>
<comment type="similarity">
    <text evidence="3">Belongs to the methyltransferase superfamily. Arsenite methyltransferase family.</text>
</comment>
<dbReference type="PANTHER" id="PTHR43675:SF8">
    <property type="entry name" value="ARSENITE METHYLTRANSFERASE"/>
    <property type="match status" value="1"/>
</dbReference>
<dbReference type="HOGENOM" id="CLU_052868_3_1_1"/>
<keyword evidence="1" id="KW-0808">Transferase</keyword>
<evidence type="ECO:0000313" key="10">
    <source>
        <dbReference type="EMBL" id="KIW36631.1"/>
    </source>
</evidence>